<dbReference type="RefSeq" id="WP_085558721.1">
    <property type="nucleotide sequence ID" value="NZ_FOAH01000049.1"/>
</dbReference>
<keyword evidence="1" id="KW-0812">Transmembrane</keyword>
<dbReference type="EMBL" id="FXBJ01000002">
    <property type="protein sequence ID" value="SMH26985.1"/>
    <property type="molecule type" value="Genomic_DNA"/>
</dbReference>
<organism evidence="2 3">
    <name type="scientific">Carnobacterium iners</name>
    <dbReference type="NCBI Taxonomy" id="1073423"/>
    <lineage>
        <taxon>Bacteria</taxon>
        <taxon>Bacillati</taxon>
        <taxon>Bacillota</taxon>
        <taxon>Bacilli</taxon>
        <taxon>Lactobacillales</taxon>
        <taxon>Carnobacteriaceae</taxon>
        <taxon>Carnobacterium</taxon>
    </lineage>
</organism>
<name>A0A1X7MQM3_9LACT</name>
<sequence length="69" mass="8099">MFFPTNVVVALIAALIYIFIAFKIPGKYKTVFRFYSIFIQVLFIIFLIVMPLFMITAQARPIFLFFHAD</sequence>
<evidence type="ECO:0000256" key="1">
    <source>
        <dbReference type="SAM" id="Phobius"/>
    </source>
</evidence>
<dbReference type="Proteomes" id="UP000193435">
    <property type="component" value="Unassembled WGS sequence"/>
</dbReference>
<keyword evidence="1" id="KW-1133">Transmembrane helix</keyword>
<proteinExistence type="predicted"/>
<evidence type="ECO:0000313" key="3">
    <source>
        <dbReference type="Proteomes" id="UP000193435"/>
    </source>
</evidence>
<feature type="transmembrane region" description="Helical" evidence="1">
    <location>
        <begin position="34"/>
        <end position="55"/>
    </location>
</feature>
<dbReference type="AlphaFoldDB" id="A0A1X7MQM3"/>
<keyword evidence="3" id="KW-1185">Reference proteome</keyword>
<accession>A0A1X7MQM3</accession>
<reference evidence="2 3" key="1">
    <citation type="submission" date="2017-04" db="EMBL/GenBank/DDBJ databases">
        <authorList>
            <person name="Afonso C.L."/>
            <person name="Miller P.J."/>
            <person name="Scott M.A."/>
            <person name="Spackman E."/>
            <person name="Goraichik I."/>
            <person name="Dimitrov K.M."/>
            <person name="Suarez D.L."/>
            <person name="Swayne D.E."/>
        </authorList>
    </citation>
    <scope>NUCLEOTIDE SEQUENCE [LARGE SCALE GENOMIC DNA]</scope>
    <source>
        <strain evidence="2 3">LMG26642</strain>
    </source>
</reference>
<protein>
    <submittedName>
        <fullName evidence="2">Uncharacterized protein</fullName>
    </submittedName>
</protein>
<feature type="transmembrane region" description="Helical" evidence="1">
    <location>
        <begin position="6"/>
        <end position="22"/>
    </location>
</feature>
<gene>
    <name evidence="2" type="ORF">SAMN04488700_0371</name>
</gene>
<keyword evidence="1" id="KW-0472">Membrane</keyword>
<evidence type="ECO:0000313" key="2">
    <source>
        <dbReference type="EMBL" id="SMH26985.1"/>
    </source>
</evidence>